<reference evidence="2 3" key="1">
    <citation type="submission" date="2019-12" db="EMBL/GenBank/DDBJ databases">
        <title>Genomic-based taxomic classification of the family Erythrobacteraceae.</title>
        <authorList>
            <person name="Xu L."/>
        </authorList>
    </citation>
    <scope>NUCLEOTIDE SEQUENCE [LARGE SCALE GENOMIC DNA]</scope>
    <source>
        <strain evidence="2 3">S36</strain>
    </source>
</reference>
<accession>A0A6I4TVN9</accession>
<dbReference type="OrthoDB" id="7432499at2"/>
<comment type="caution">
    <text evidence="2">The sequence shown here is derived from an EMBL/GenBank/DDBJ whole genome shotgun (WGS) entry which is preliminary data.</text>
</comment>
<dbReference type="InterPro" id="IPR009288">
    <property type="entry name" value="AIG2-like_dom"/>
</dbReference>
<evidence type="ECO:0000313" key="3">
    <source>
        <dbReference type="Proteomes" id="UP000469430"/>
    </source>
</evidence>
<dbReference type="InterPro" id="IPR036568">
    <property type="entry name" value="GGCT-like_sf"/>
</dbReference>
<organism evidence="2 3">
    <name type="scientific">Croceibacterium xixiisoli</name>
    <dbReference type="NCBI Taxonomy" id="1476466"/>
    <lineage>
        <taxon>Bacteria</taxon>
        <taxon>Pseudomonadati</taxon>
        <taxon>Pseudomonadota</taxon>
        <taxon>Alphaproteobacteria</taxon>
        <taxon>Sphingomonadales</taxon>
        <taxon>Erythrobacteraceae</taxon>
        <taxon>Croceibacterium</taxon>
    </lineage>
</organism>
<keyword evidence="3" id="KW-1185">Reference proteome</keyword>
<evidence type="ECO:0000259" key="1">
    <source>
        <dbReference type="Pfam" id="PF06094"/>
    </source>
</evidence>
<feature type="domain" description="Gamma-glutamylcyclotransferase AIG2-like" evidence="1">
    <location>
        <begin position="3"/>
        <end position="127"/>
    </location>
</feature>
<dbReference type="CDD" id="cd06661">
    <property type="entry name" value="GGCT_like"/>
    <property type="match status" value="1"/>
</dbReference>
<dbReference type="InterPro" id="IPR013024">
    <property type="entry name" value="GGCT-like"/>
</dbReference>
<proteinExistence type="predicted"/>
<dbReference type="Proteomes" id="UP000469430">
    <property type="component" value="Unassembled WGS sequence"/>
</dbReference>
<dbReference type="SUPFAM" id="SSF110857">
    <property type="entry name" value="Gamma-glutamyl cyclotransferase-like"/>
    <property type="match status" value="1"/>
</dbReference>
<evidence type="ECO:0000313" key="2">
    <source>
        <dbReference type="EMBL" id="MXP00127.1"/>
    </source>
</evidence>
<name>A0A6I4TVN9_9SPHN</name>
<dbReference type="Gene3D" id="3.10.490.10">
    <property type="entry name" value="Gamma-glutamyl cyclotransferase-like"/>
    <property type="match status" value="1"/>
</dbReference>
<dbReference type="EMBL" id="WTYJ01000003">
    <property type="protein sequence ID" value="MXP00127.1"/>
    <property type="molecule type" value="Genomic_DNA"/>
</dbReference>
<dbReference type="AlphaFoldDB" id="A0A6I4TVN9"/>
<protein>
    <recommendedName>
        <fullName evidence="1">Gamma-glutamylcyclotransferase AIG2-like domain-containing protein</fullName>
    </recommendedName>
</protein>
<dbReference type="Pfam" id="PF06094">
    <property type="entry name" value="GGACT"/>
    <property type="match status" value="1"/>
</dbReference>
<sequence>MKLFFYGVLMEHLAGRDVCDMLVGIGPGLPAWACGTLYAVPDPQGWYPALLPGTGRVQGMLHDAETVDLAALDHFEGVNTHDPLTGDYRRAEIEAKTAVGARLRVQAYLWNHAVGKNLIRLPAGDFSSWLKQMRRRPFGDV</sequence>
<gene>
    <name evidence="2" type="ORF">GRI97_14130</name>
</gene>
<dbReference type="RefSeq" id="WP_161391861.1">
    <property type="nucleotide sequence ID" value="NZ_JBHSCP010000002.1"/>
</dbReference>